<sequence>MAEDGYPNMSDLTLTARMSIRLLSVVAFFECGQGLCLRWWALAITPGVSQIVCLRDVSVKDGNRPLLPLEGQRCKSVVCLMRICKAIVDQRECLRWNLVWPTCCKKSFSALFPS</sequence>
<dbReference type="EMBL" id="BPLQ01002335">
    <property type="protein sequence ID" value="GIX91637.1"/>
    <property type="molecule type" value="Genomic_DNA"/>
</dbReference>
<name>A0AAV4P340_9ARAC</name>
<accession>A0AAV4P340</accession>
<proteinExistence type="predicted"/>
<organism evidence="1 2">
    <name type="scientific">Caerostris darwini</name>
    <dbReference type="NCBI Taxonomy" id="1538125"/>
    <lineage>
        <taxon>Eukaryota</taxon>
        <taxon>Metazoa</taxon>
        <taxon>Ecdysozoa</taxon>
        <taxon>Arthropoda</taxon>
        <taxon>Chelicerata</taxon>
        <taxon>Arachnida</taxon>
        <taxon>Araneae</taxon>
        <taxon>Araneomorphae</taxon>
        <taxon>Entelegynae</taxon>
        <taxon>Araneoidea</taxon>
        <taxon>Araneidae</taxon>
        <taxon>Caerostris</taxon>
    </lineage>
</organism>
<reference evidence="1 2" key="1">
    <citation type="submission" date="2021-06" db="EMBL/GenBank/DDBJ databases">
        <title>Caerostris darwini draft genome.</title>
        <authorList>
            <person name="Kono N."/>
            <person name="Arakawa K."/>
        </authorList>
    </citation>
    <scope>NUCLEOTIDE SEQUENCE [LARGE SCALE GENOMIC DNA]</scope>
</reference>
<gene>
    <name evidence="1" type="ORF">CDAR_557281</name>
</gene>
<dbReference type="Proteomes" id="UP001054837">
    <property type="component" value="Unassembled WGS sequence"/>
</dbReference>
<comment type="caution">
    <text evidence="1">The sequence shown here is derived from an EMBL/GenBank/DDBJ whole genome shotgun (WGS) entry which is preliminary data.</text>
</comment>
<keyword evidence="2" id="KW-1185">Reference proteome</keyword>
<evidence type="ECO:0000313" key="1">
    <source>
        <dbReference type="EMBL" id="GIX91637.1"/>
    </source>
</evidence>
<evidence type="ECO:0000313" key="2">
    <source>
        <dbReference type="Proteomes" id="UP001054837"/>
    </source>
</evidence>
<dbReference type="AlphaFoldDB" id="A0AAV4P340"/>
<protein>
    <submittedName>
        <fullName evidence="1">Uncharacterized protein</fullName>
    </submittedName>
</protein>